<name>O95332_HUMAN</name>
<reference evidence="4" key="4">
    <citation type="submission" date="2005-07" db="EMBL/GenBank/DDBJ databases">
        <authorList>
            <person name="Mural R.J."/>
            <person name="Istrail S."/>
            <person name="Sutton G."/>
            <person name="Florea L."/>
            <person name="Halpern A.L."/>
            <person name="Mobarry C.M."/>
            <person name="Lippert R."/>
            <person name="Walenz B."/>
            <person name="Shatkay H."/>
            <person name="Dew I."/>
            <person name="Miller J.R."/>
            <person name="Flanigan M.J."/>
            <person name="Edwards N.J."/>
            <person name="Bolanos R."/>
            <person name="Fasulo D."/>
            <person name="Halldorsson B.V."/>
            <person name="Hannenhalli S."/>
            <person name="Turner R."/>
            <person name="Yooseph S."/>
            <person name="Lu F."/>
            <person name="Nusskern D.R."/>
            <person name="Shue B.C."/>
            <person name="Zheng X.H."/>
            <person name="Zhong F."/>
            <person name="Delcher A.L."/>
            <person name="Huson D.H."/>
            <person name="Kravitz S.A."/>
            <person name="Mouchard L."/>
            <person name="Reinert K."/>
            <person name="Remington K.A."/>
            <person name="Clark A.G."/>
            <person name="Waterman M.S."/>
            <person name="Eichler E.E."/>
            <person name="Adams M.D."/>
            <person name="Hunkapiller M.W."/>
            <person name="Myers E.W."/>
            <person name="Venter J.C."/>
        </authorList>
    </citation>
    <scope>NUCLEOTIDE SEQUENCE</scope>
</reference>
<protein>
    <submittedName>
        <fullName evidence="3">LOC57228 protein</fullName>
    </submittedName>
    <submittedName>
        <fullName evidence="4">Small trans-membrane and glycosylated protein, isoform CRA_a</fullName>
    </submittedName>
</protein>
<dbReference type="EMBL" id="CH471111">
    <property type="protein sequence ID" value="EAW58183.1"/>
    <property type="molecule type" value="Genomic_DNA"/>
</dbReference>
<dbReference type="EMBL" id="CR456943">
    <property type="protein sequence ID" value="CAG33224.1"/>
    <property type="molecule type" value="mRNA"/>
</dbReference>
<feature type="region of interest" description="Disordered" evidence="1">
    <location>
        <begin position="24"/>
        <end position="46"/>
    </location>
</feature>
<evidence type="ECO:0000313" key="4">
    <source>
        <dbReference type="EMBL" id="EAW58183.1"/>
    </source>
</evidence>
<evidence type="ECO:0000256" key="1">
    <source>
        <dbReference type="SAM" id="MobiDB-lite"/>
    </source>
</evidence>
<dbReference type="EMBL" id="AF091087">
    <property type="protein sequence ID" value="AAC72956.1"/>
    <property type="molecule type" value="mRNA"/>
</dbReference>
<dbReference type="IntAct" id="O95332">
    <property type="interactions" value="2"/>
</dbReference>
<evidence type="ECO:0000313" key="3">
    <source>
        <dbReference type="EMBL" id="CAG33224.1"/>
    </source>
</evidence>
<accession>O95332</accession>
<reference evidence="4" key="2">
    <citation type="journal article" date="2001" name="Science">
        <title>The sequence of the human genome.</title>
        <authorList>
            <person name="Venter J.C."/>
            <person name="Adams M.D."/>
            <person name="Myers E.W."/>
            <person name="Li P.W."/>
            <person name="Mural R.J."/>
            <person name="Sutton G.G."/>
            <person name="Smith H.O."/>
            <person name="Yandell M."/>
            <person name="Evans C.A."/>
            <person name="Holt R.A."/>
            <person name="Gocayne J.D."/>
            <person name="Amanatides P."/>
            <person name="Ballew R.M."/>
            <person name="Huson D.H."/>
            <person name="Wortman J.R."/>
            <person name="Zhang Q."/>
            <person name="Kodira C.D."/>
            <person name="Zheng X.H."/>
            <person name="Chen L."/>
            <person name="Skupski M."/>
            <person name="Subramanian G."/>
            <person name="Thomas P.D."/>
            <person name="Zhang J."/>
            <person name="Gabor Miklos G.L."/>
            <person name="Nelson C."/>
            <person name="Broder S."/>
            <person name="Clark A.G."/>
            <person name="Nadeau J."/>
            <person name="McKusick V.A."/>
            <person name="Zinder N."/>
            <person name="Levine A.J."/>
            <person name="Roberts R.J."/>
            <person name="Simon M."/>
            <person name="Slayman C."/>
            <person name="Hunkapiller M."/>
            <person name="Bolanos R."/>
            <person name="Delcher A."/>
            <person name="Dew I."/>
            <person name="Fasulo D."/>
            <person name="Flanigan M."/>
            <person name="Florea L."/>
            <person name="Halpern A."/>
            <person name="Hannenhalli S."/>
            <person name="Kravitz S."/>
            <person name="Levy S."/>
            <person name="Mobarry C."/>
            <person name="Reinert K."/>
            <person name="Remington K."/>
            <person name="Abu-Threideh J."/>
            <person name="Beasley E."/>
            <person name="Biddick K."/>
            <person name="Bonazzi V."/>
            <person name="Brandon R."/>
            <person name="Cargill M."/>
            <person name="Chandramouliswaran I."/>
            <person name="Charlab R."/>
            <person name="Chaturvedi K."/>
            <person name="Deng Z."/>
            <person name="Di Francesco V."/>
            <person name="Dunn P."/>
            <person name="Eilbeck K."/>
            <person name="Evangelista C."/>
            <person name="Gabrielian A.E."/>
            <person name="Gan W."/>
            <person name="Ge W."/>
            <person name="Gong F."/>
            <person name="Gu Z."/>
            <person name="Guan P."/>
            <person name="Heiman T.J."/>
            <person name="Higgins M.E."/>
            <person name="Ji R.R."/>
            <person name="Ke Z."/>
            <person name="Ketchum K.A."/>
            <person name="Lai Z."/>
            <person name="Lei Y."/>
            <person name="Li Z."/>
            <person name="Li J."/>
            <person name="Liang Y."/>
            <person name="Lin X."/>
            <person name="Lu F."/>
            <person name="Merkulov G.V."/>
            <person name="Milshina N."/>
            <person name="Moore H.M."/>
            <person name="Naik A.K."/>
            <person name="Narayan V.A."/>
            <person name="Neelam B."/>
            <person name="Nusskern D."/>
            <person name="Rusch D.B."/>
            <person name="Salzberg S."/>
            <person name="Shao W."/>
            <person name="Shue B."/>
            <person name="Sun J."/>
            <person name="Wang Z."/>
            <person name="Wang A."/>
            <person name="Wang X."/>
            <person name="Wang J."/>
            <person name="Wei M."/>
            <person name="Wides R."/>
            <person name="Xiao C."/>
            <person name="Yan C."/>
            <person name="Yao A."/>
            <person name="Ye J."/>
            <person name="Zhan M."/>
            <person name="Zhang W."/>
            <person name="Zhang H."/>
            <person name="Zhao Q."/>
            <person name="Zheng L."/>
            <person name="Zhong F."/>
            <person name="Zhong W."/>
            <person name="Zhu S."/>
            <person name="Zhao S."/>
            <person name="Gilbert D."/>
            <person name="Baumhueter S."/>
            <person name="Spier G."/>
            <person name="Carter C."/>
            <person name="Cravchik A."/>
            <person name="Woodage T."/>
            <person name="Ali F."/>
            <person name="An H."/>
            <person name="Awe A."/>
            <person name="Baldwin D."/>
            <person name="Baden H."/>
            <person name="Barnstead M."/>
            <person name="Barrow I."/>
            <person name="Beeson K."/>
            <person name="Busam D."/>
            <person name="Carver A."/>
            <person name="Center A."/>
            <person name="Cheng M.L."/>
            <person name="Curry L."/>
            <person name="Danaher S."/>
            <person name="Davenport L."/>
            <person name="Desilets R."/>
            <person name="Dietz S."/>
            <person name="Dodson K."/>
            <person name="Doup L."/>
            <person name="Ferriera S."/>
            <person name="Garg N."/>
            <person name="Gluecksmann A."/>
            <person name="Hart B."/>
            <person name="Haynes J."/>
            <person name="Haynes C."/>
            <person name="Heiner C."/>
            <person name="Hladun S."/>
            <person name="Hostin D."/>
            <person name="Houck J."/>
            <person name="Howland T."/>
            <person name="Ibegwam C."/>
            <person name="Johnson J."/>
            <person name="Kalush F."/>
            <person name="Kline L."/>
            <person name="Koduru S."/>
            <person name="Love A."/>
            <person name="Mann F."/>
            <person name="May D."/>
            <person name="McCawley S."/>
            <person name="McIntosh T."/>
            <person name="McMullen I."/>
            <person name="Moy M."/>
            <person name="Moy L."/>
            <person name="Murphy B."/>
            <person name="Nelson K."/>
            <person name="Pfannkoch C."/>
            <person name="Pratts E."/>
            <person name="Puri V."/>
            <person name="Qureshi H."/>
            <person name="Reardon M."/>
            <person name="Rodriguez R."/>
            <person name="Rogers Y.H."/>
            <person name="Romblad D."/>
            <person name="Ruhfel B."/>
            <person name="Scott R."/>
            <person name="Sitter C."/>
            <person name="Smallwood M."/>
            <person name="Stewart E."/>
            <person name="Strong R."/>
            <person name="Suh E."/>
            <person name="Thomas R."/>
            <person name="Tint N.N."/>
            <person name="Tse S."/>
            <person name="Vech C."/>
            <person name="Wang G."/>
            <person name="Wetter J."/>
            <person name="Williams S."/>
            <person name="Williams M."/>
            <person name="Windsor S."/>
            <person name="Winn-Deen E."/>
            <person name="Wolfe K."/>
            <person name="Zaveri J."/>
            <person name="Zaveri K."/>
            <person name="Abril J.F."/>
            <person name="Guigo R."/>
            <person name="Campbell M.J."/>
            <person name="Sjolander K.V."/>
            <person name="Karlak B."/>
            <person name="Kejariwal A."/>
            <person name="Mi H."/>
            <person name="Lazareva B."/>
            <person name="Hatton T."/>
            <person name="Narechania A."/>
            <person name="Diemer K."/>
            <person name="Muruganujan A."/>
            <person name="Guo N."/>
            <person name="Sato S."/>
            <person name="Bafna V."/>
            <person name="Istrail S."/>
            <person name="Lippert R."/>
            <person name="Schwartz R."/>
            <person name="Walenz B."/>
            <person name="Yooseph S."/>
            <person name="Allen D."/>
            <person name="Basu A."/>
            <person name="Baxendale J."/>
            <person name="Blick L."/>
            <person name="Caminha M."/>
            <person name="Carnes-Stine J."/>
            <person name="Caulk P."/>
            <person name="Chiang Y.H."/>
            <person name="Coyne M."/>
            <person name="Dahlke C."/>
            <person name="Mays A."/>
            <person name="Dombroski M."/>
            <person name="Donnelly M."/>
            <person name="Ely D."/>
            <person name="Esparham S."/>
            <person name="Fosler C."/>
            <person name="Gire H."/>
            <person name="Glanowski S."/>
            <person name="Glasser K."/>
            <person name="Glodek A."/>
            <person name="Gorokhov M."/>
            <person name="Graham K."/>
            <person name="Gropman B."/>
            <person name="Harris M."/>
            <person name="Heil J."/>
            <person name="Henderson S."/>
            <person name="Hoover J."/>
            <person name="Jennings D."/>
            <person name="Jordan C."/>
            <person name="Jordan J."/>
            <person name="Kasha J."/>
            <person name="Kagan L."/>
            <person name="Kraft C."/>
            <person name="Levitsky A."/>
            <person name="Lewis M."/>
            <person name="Liu X."/>
            <person name="Lopez J."/>
            <person name="Ma D."/>
            <person name="Majoros W."/>
            <person name="McDaniel J."/>
            <person name="Murphy S."/>
            <person name="Newman M."/>
            <person name="Nguyen T."/>
            <person name="Nguyen N."/>
            <person name="Nodell M."/>
            <person name="Pan S."/>
            <person name="Peck J."/>
            <person name="Peterson M."/>
            <person name="Rowe W."/>
            <person name="Sanders R."/>
            <person name="Scott J."/>
            <person name="Simpson M."/>
            <person name="Smith T."/>
            <person name="Sprague A."/>
            <person name="Stockwell T."/>
            <person name="Turner R."/>
            <person name="Venter E."/>
            <person name="Wang M."/>
            <person name="Wen M."/>
            <person name="Wu D."/>
            <person name="Wu M."/>
            <person name="Xia A."/>
            <person name="Zandieh A."/>
            <person name="Zhu X."/>
        </authorList>
    </citation>
    <scope>NUCLEOTIDE SEQUENCE</scope>
</reference>
<reference evidence="3" key="3">
    <citation type="submission" date="2004-06" db="EMBL/GenBank/DDBJ databases">
        <title>Cloning of human full open reading frames in Gateway(TM) system entry vector (pDONR201).</title>
        <authorList>
            <person name="Ebert L."/>
            <person name="Schick M."/>
            <person name="Neubert P."/>
            <person name="Schatten R."/>
            <person name="Henze S."/>
            <person name="Korn B."/>
        </authorList>
    </citation>
    <scope>NUCLEOTIDE SEQUENCE</scope>
</reference>
<proteinExistence type="evidence at protein level"/>
<organism evidence="2">
    <name type="scientific">Homo sapiens</name>
    <name type="common">Human</name>
    <dbReference type="NCBI Taxonomy" id="9606"/>
    <lineage>
        <taxon>Eukaryota</taxon>
        <taxon>Metazoa</taxon>
        <taxon>Chordata</taxon>
        <taxon>Craniata</taxon>
        <taxon>Vertebrata</taxon>
        <taxon>Euteleostomi</taxon>
        <taxon>Mammalia</taxon>
        <taxon>Eutheria</taxon>
        <taxon>Euarchontoglires</taxon>
        <taxon>Primates</taxon>
        <taxon>Haplorrhini</taxon>
        <taxon>Catarrhini</taxon>
        <taxon>Hominidae</taxon>
        <taxon>Homo</taxon>
    </lineage>
</organism>
<comment type="interaction">
    <interactant intactId="EBI-25846778">
        <id>O95332</id>
    </interactant>
    <interactant intactId="EBI-11954292">
        <id>Q86V38</id>
        <label>ATN1</label>
    </interactant>
    <organismsDiffer>false</organismsDiffer>
    <experiments>3</experiments>
</comment>
<sequence length="46" mass="5264">MNLQKVSPVPSSRWRVTWPRAARKRNISSNDSQAPRSLFLAPSLTR</sequence>
<comment type="interaction">
    <interactant intactId="EBI-25846778">
        <id>O95332</id>
    </interactant>
    <interactant intactId="EBI-2432309">
        <id>Q92876</id>
        <label>KLK6</label>
    </interactant>
    <organismsDiffer>false</organismsDiffer>
    <experiments>3</experiments>
</comment>
<dbReference type="AlphaFoldDB" id="O95332"/>
<gene>
    <name evidence="3" type="primary">LOC57228</name>
    <name evidence="4" type="ORF">hCG_1782581</name>
</gene>
<evidence type="ECO:0000313" key="2">
    <source>
        <dbReference type="EMBL" id="AAC72956.1"/>
    </source>
</evidence>
<reference evidence="2" key="1">
    <citation type="submission" date="1998-08" db="EMBL/GenBank/DDBJ databases">
        <title>Full-insert sequence of mapped XREF EST.</title>
        <authorList>
            <person name="Barrow I.K.-P."/>
            <person name="Boguski M.S."/>
            <person name="Touchman J."/>
            <person name="Spencer F."/>
        </authorList>
    </citation>
    <scope>NUCLEOTIDE SEQUENCE</scope>
</reference>